<gene>
    <name evidence="1" type="ORF">RPERSI_LOCUS3409</name>
</gene>
<dbReference type="Proteomes" id="UP000789920">
    <property type="component" value="Unassembled WGS sequence"/>
</dbReference>
<reference evidence="1" key="1">
    <citation type="submission" date="2021-06" db="EMBL/GenBank/DDBJ databases">
        <authorList>
            <person name="Kallberg Y."/>
            <person name="Tangrot J."/>
            <person name="Rosling A."/>
        </authorList>
    </citation>
    <scope>NUCLEOTIDE SEQUENCE</scope>
    <source>
        <strain evidence="1">MA461A</strain>
    </source>
</reference>
<evidence type="ECO:0000313" key="2">
    <source>
        <dbReference type="Proteomes" id="UP000789920"/>
    </source>
</evidence>
<evidence type="ECO:0000313" key="1">
    <source>
        <dbReference type="EMBL" id="CAG8537558.1"/>
    </source>
</evidence>
<proteinExistence type="predicted"/>
<sequence>MESDCIANMECIKSILTNVVDTDDDIKFLGSITTKVRRTGKEADESLRPAKKLKVNSNGCNGRNTLWPNLPNRVQDAIAIKLEPSNEPEAISSRMIIIEQL</sequence>
<name>A0ACA9LM40_9GLOM</name>
<dbReference type="EMBL" id="CAJVQC010004213">
    <property type="protein sequence ID" value="CAG8537558.1"/>
    <property type="molecule type" value="Genomic_DNA"/>
</dbReference>
<organism evidence="1 2">
    <name type="scientific">Racocetra persica</name>
    <dbReference type="NCBI Taxonomy" id="160502"/>
    <lineage>
        <taxon>Eukaryota</taxon>
        <taxon>Fungi</taxon>
        <taxon>Fungi incertae sedis</taxon>
        <taxon>Mucoromycota</taxon>
        <taxon>Glomeromycotina</taxon>
        <taxon>Glomeromycetes</taxon>
        <taxon>Diversisporales</taxon>
        <taxon>Gigasporaceae</taxon>
        <taxon>Racocetra</taxon>
    </lineage>
</organism>
<keyword evidence="2" id="KW-1185">Reference proteome</keyword>
<comment type="caution">
    <text evidence="1">The sequence shown here is derived from an EMBL/GenBank/DDBJ whole genome shotgun (WGS) entry which is preliminary data.</text>
</comment>
<protein>
    <submittedName>
        <fullName evidence="1">210_t:CDS:1</fullName>
    </submittedName>
</protein>
<accession>A0ACA9LM40</accession>